<dbReference type="EMBL" id="JANAKD010000306">
    <property type="protein sequence ID" value="KAJ3495179.1"/>
    <property type="molecule type" value="Genomic_DNA"/>
</dbReference>
<protein>
    <submittedName>
        <fullName evidence="1">Uncharacterized protein</fullName>
    </submittedName>
</protein>
<gene>
    <name evidence="1" type="ORF">NLG97_g3581</name>
</gene>
<keyword evidence="2" id="KW-1185">Reference proteome</keyword>
<evidence type="ECO:0000313" key="2">
    <source>
        <dbReference type="Proteomes" id="UP001148737"/>
    </source>
</evidence>
<organism evidence="1 2">
    <name type="scientific">Lecanicillium saksenae</name>
    <dbReference type="NCBI Taxonomy" id="468837"/>
    <lineage>
        <taxon>Eukaryota</taxon>
        <taxon>Fungi</taxon>
        <taxon>Dikarya</taxon>
        <taxon>Ascomycota</taxon>
        <taxon>Pezizomycotina</taxon>
        <taxon>Sordariomycetes</taxon>
        <taxon>Hypocreomycetidae</taxon>
        <taxon>Hypocreales</taxon>
        <taxon>Cordycipitaceae</taxon>
        <taxon>Lecanicillium</taxon>
    </lineage>
</organism>
<name>A0ACC1QZ43_9HYPO</name>
<evidence type="ECO:0000313" key="1">
    <source>
        <dbReference type="EMBL" id="KAJ3495179.1"/>
    </source>
</evidence>
<accession>A0ACC1QZ43</accession>
<comment type="caution">
    <text evidence="1">The sequence shown here is derived from an EMBL/GenBank/DDBJ whole genome shotgun (WGS) entry which is preliminary data.</text>
</comment>
<sequence>MFLGPPFYQISIILASNSAIAGFRGFSNTRPSVNTVKILTRAILEYTGEHTSKRPCNSPTMSGFINLILRVVAFVFTIIITGLIGNVIAKDDHASTSARAAVNFTMFVAALSWVVCIYGMLATVISSLGKPIILTALDGLGVLFTFLSAIVLAGLIGNPNCSNTYDRKHNWIGYGSFNTQNRCRELQASDAFMWFLWAILCGGLFFSLTEMRSPMGASRSARPAMSQV</sequence>
<reference evidence="1" key="1">
    <citation type="submission" date="2022-07" db="EMBL/GenBank/DDBJ databases">
        <title>Genome Sequence of Lecanicillium saksenae.</title>
        <authorList>
            <person name="Buettner E."/>
        </authorList>
    </citation>
    <scope>NUCLEOTIDE SEQUENCE</scope>
    <source>
        <strain evidence="1">VT-O1</strain>
    </source>
</reference>
<dbReference type="Proteomes" id="UP001148737">
    <property type="component" value="Unassembled WGS sequence"/>
</dbReference>
<proteinExistence type="predicted"/>